<feature type="transmembrane region" description="Helical" evidence="1">
    <location>
        <begin position="52"/>
        <end position="72"/>
    </location>
</feature>
<organism evidence="3 4">
    <name type="scientific">Sediminispirochaeta smaragdinae (strain DSM 11293 / JCM 15392 / SEBR 4228)</name>
    <name type="common">Spirochaeta smaragdinae</name>
    <dbReference type="NCBI Taxonomy" id="573413"/>
    <lineage>
        <taxon>Bacteria</taxon>
        <taxon>Pseudomonadati</taxon>
        <taxon>Spirochaetota</taxon>
        <taxon>Spirochaetia</taxon>
        <taxon>Spirochaetales</taxon>
        <taxon>Spirochaetaceae</taxon>
        <taxon>Sediminispirochaeta</taxon>
    </lineage>
</organism>
<proteinExistence type="predicted"/>
<dbReference type="OrthoDB" id="2893630at2"/>
<feature type="transmembrane region" description="Helical" evidence="1">
    <location>
        <begin position="135"/>
        <end position="158"/>
    </location>
</feature>
<keyword evidence="1" id="KW-1133">Transmembrane helix</keyword>
<evidence type="ECO:0000256" key="1">
    <source>
        <dbReference type="SAM" id="Phobius"/>
    </source>
</evidence>
<reference evidence="3 4" key="1">
    <citation type="journal article" date="2010" name="Stand. Genomic Sci.">
        <title>Complete genome sequence of Spirochaeta smaragdinae type strain (SEBR 4228).</title>
        <authorList>
            <person name="Mavromatis K."/>
            <person name="Yasawong M."/>
            <person name="Chertkov O."/>
            <person name="Lapidus A."/>
            <person name="Lucas S."/>
            <person name="Nolan M."/>
            <person name="Del Rio T.G."/>
            <person name="Tice H."/>
            <person name="Cheng J.F."/>
            <person name="Pitluck S."/>
            <person name="Liolios K."/>
            <person name="Ivanova N."/>
            <person name="Tapia R."/>
            <person name="Han C."/>
            <person name="Bruce D."/>
            <person name="Goodwin L."/>
            <person name="Pati A."/>
            <person name="Chen A."/>
            <person name="Palaniappan K."/>
            <person name="Land M."/>
            <person name="Hauser L."/>
            <person name="Chang Y.J."/>
            <person name="Jeffries C.D."/>
            <person name="Detter J.C."/>
            <person name="Rohde M."/>
            <person name="Brambilla E."/>
            <person name="Spring S."/>
            <person name="Goker M."/>
            <person name="Sikorski J."/>
            <person name="Woyke T."/>
            <person name="Bristow J."/>
            <person name="Eisen J.A."/>
            <person name="Markowitz V."/>
            <person name="Hugenholtz P."/>
            <person name="Klenk H.P."/>
            <person name="Kyrpides N.C."/>
        </authorList>
    </citation>
    <scope>NUCLEOTIDE SEQUENCE [LARGE SCALE GENOMIC DNA]</scope>
    <source>
        <strain evidence="4">DSM 11293 / JCM 15392 / SEBR 4228</strain>
    </source>
</reference>
<accession>E1R4Q1</accession>
<dbReference type="AlphaFoldDB" id="E1R4Q1"/>
<dbReference type="HOGENOM" id="CLU_1593528_0_0_12"/>
<feature type="transmembrane region" description="Helical" evidence="1">
    <location>
        <begin position="12"/>
        <end position="32"/>
    </location>
</feature>
<dbReference type="STRING" id="573413.Spirs_3038"/>
<dbReference type="Proteomes" id="UP000002318">
    <property type="component" value="Chromosome"/>
</dbReference>
<evidence type="ECO:0000313" key="4">
    <source>
        <dbReference type="Proteomes" id="UP000002318"/>
    </source>
</evidence>
<gene>
    <name evidence="3" type="ordered locus">Spirs_3038</name>
</gene>
<evidence type="ECO:0000313" key="3">
    <source>
        <dbReference type="EMBL" id="ADK82139.1"/>
    </source>
</evidence>
<dbReference type="eggNOG" id="ENOG5033D9J">
    <property type="taxonomic scope" value="Bacteria"/>
</dbReference>
<dbReference type="KEGG" id="ssm:Spirs_3038"/>
<feature type="domain" description="DUF1468" evidence="2">
    <location>
        <begin position="26"/>
        <end position="159"/>
    </location>
</feature>
<keyword evidence="1" id="KW-0812">Transmembrane</keyword>
<keyword evidence="1" id="KW-0472">Membrane</keyword>
<feature type="transmembrane region" description="Helical" evidence="1">
    <location>
        <begin position="93"/>
        <end position="115"/>
    </location>
</feature>
<dbReference type="Pfam" id="PF07331">
    <property type="entry name" value="TctB"/>
    <property type="match status" value="1"/>
</dbReference>
<protein>
    <recommendedName>
        <fullName evidence="2">DUF1468 domain-containing protein</fullName>
    </recommendedName>
</protein>
<dbReference type="RefSeq" id="WP_013255598.1">
    <property type="nucleotide sequence ID" value="NC_014364.1"/>
</dbReference>
<sequence length="167" mass="18749">MKISQKQKQELIISWCFSLVPLIALFETYTKFVDLGMNTGGGEQNAALFPRMISFLLLFLIGINTVRIFIQASNSPSDEKAVPIFESEGRKRLALMFVCFVAYVIALSILGYYVSTPLALLVFFFILGVRKTIPLILLSIGTTVFIWYAFAILLKVVLPVGKFGLYF</sequence>
<keyword evidence="4" id="KW-1185">Reference proteome</keyword>
<dbReference type="EMBL" id="CP002116">
    <property type="protein sequence ID" value="ADK82139.1"/>
    <property type="molecule type" value="Genomic_DNA"/>
</dbReference>
<dbReference type="InterPro" id="IPR009936">
    <property type="entry name" value="DUF1468"/>
</dbReference>
<evidence type="ECO:0000259" key="2">
    <source>
        <dbReference type="Pfam" id="PF07331"/>
    </source>
</evidence>
<name>E1R4Q1_SEDSS</name>